<dbReference type="OrthoDB" id="9813151at2"/>
<dbReference type="Gene3D" id="3.40.50.150">
    <property type="entry name" value="Vaccinia Virus protein VP39"/>
    <property type="match status" value="1"/>
</dbReference>
<dbReference type="SUPFAM" id="SSF47757">
    <property type="entry name" value="Chemotaxis receptor methyltransferase CheR, N-terminal domain"/>
    <property type="match status" value="1"/>
</dbReference>
<dbReference type="InterPro" id="IPR003594">
    <property type="entry name" value="HATPase_dom"/>
</dbReference>
<evidence type="ECO:0000256" key="6">
    <source>
        <dbReference type="ARBA" id="ARBA00022691"/>
    </source>
</evidence>
<dbReference type="GO" id="GO:0008984">
    <property type="term" value="F:protein-glutamate methylesterase activity"/>
    <property type="evidence" value="ECO:0007669"/>
    <property type="project" value="InterPro"/>
</dbReference>
<dbReference type="Pfam" id="PF03705">
    <property type="entry name" value="CheR_N"/>
    <property type="match status" value="1"/>
</dbReference>
<dbReference type="GO" id="GO:0006935">
    <property type="term" value="P:chemotaxis"/>
    <property type="evidence" value="ECO:0007669"/>
    <property type="project" value="UniProtKB-UniRule"/>
</dbReference>
<dbReference type="SUPFAM" id="SSF52738">
    <property type="entry name" value="Methylesterase CheB, C-terminal domain"/>
    <property type="match status" value="1"/>
</dbReference>
<feature type="domain" description="PAS" evidence="11">
    <location>
        <begin position="1245"/>
        <end position="1315"/>
    </location>
</feature>
<feature type="domain" description="CheB-type methylesterase" evidence="13">
    <location>
        <begin position="10"/>
        <end position="193"/>
    </location>
</feature>
<dbReference type="SMART" id="SM00086">
    <property type="entry name" value="PAC"/>
    <property type="match status" value="4"/>
</dbReference>
<evidence type="ECO:0000256" key="8">
    <source>
        <dbReference type="PROSITE-ProRule" id="PRU00050"/>
    </source>
</evidence>
<keyword evidence="16" id="KW-1185">Reference proteome</keyword>
<evidence type="ECO:0000259" key="14">
    <source>
        <dbReference type="PROSITE" id="PS50123"/>
    </source>
</evidence>
<dbReference type="GO" id="GO:0008983">
    <property type="term" value="F:protein-glutamate O-methyltransferase activity"/>
    <property type="evidence" value="ECO:0007669"/>
    <property type="project" value="UniProtKB-EC"/>
</dbReference>
<dbReference type="InterPro" id="IPR000780">
    <property type="entry name" value="CheR_MeTrfase"/>
</dbReference>
<dbReference type="PANTHER" id="PTHR24422:SF27">
    <property type="entry name" value="PROTEIN-GLUTAMATE O-METHYLTRANSFERASE"/>
    <property type="match status" value="1"/>
</dbReference>
<organism evidence="15 16">
    <name type="scientific">Pararcticibacter amylolyticus</name>
    <dbReference type="NCBI Taxonomy" id="2173175"/>
    <lineage>
        <taxon>Bacteria</taxon>
        <taxon>Pseudomonadati</taxon>
        <taxon>Bacteroidota</taxon>
        <taxon>Sphingobacteriia</taxon>
        <taxon>Sphingobacteriales</taxon>
        <taxon>Sphingobacteriaceae</taxon>
        <taxon>Pararcticibacter</taxon>
    </lineage>
</organism>
<feature type="active site" evidence="8">
    <location>
        <position position="43"/>
    </location>
</feature>
<keyword evidence="3" id="KW-0597">Phosphoprotein</keyword>
<dbReference type="InterPro" id="IPR000014">
    <property type="entry name" value="PAS"/>
</dbReference>
<dbReference type="FunFam" id="3.30.450.20:FF:000099">
    <property type="entry name" value="Sensory box sensor histidine kinase"/>
    <property type="match status" value="1"/>
</dbReference>
<dbReference type="InterPro" id="IPR022641">
    <property type="entry name" value="CheR_N"/>
</dbReference>
<dbReference type="SUPFAM" id="SSF55785">
    <property type="entry name" value="PYP-like sensor domain (PAS domain)"/>
    <property type="match status" value="4"/>
</dbReference>
<comment type="caution">
    <text evidence="15">The sequence shown here is derived from an EMBL/GenBank/DDBJ whole genome shotgun (WGS) entry which is preliminary data.</text>
</comment>
<keyword evidence="6" id="KW-0949">S-adenosyl-L-methionine</keyword>
<evidence type="ECO:0000259" key="11">
    <source>
        <dbReference type="PROSITE" id="PS50112"/>
    </source>
</evidence>
<dbReference type="Pfam" id="PF01739">
    <property type="entry name" value="CheR"/>
    <property type="match status" value="1"/>
</dbReference>
<dbReference type="PANTHER" id="PTHR24422">
    <property type="entry name" value="CHEMOTAXIS PROTEIN METHYLTRANSFERASE"/>
    <property type="match status" value="1"/>
</dbReference>
<evidence type="ECO:0000313" key="15">
    <source>
        <dbReference type="EMBL" id="PWG79521.1"/>
    </source>
</evidence>
<dbReference type="Pfam" id="PF00512">
    <property type="entry name" value="HisKA"/>
    <property type="match status" value="1"/>
</dbReference>
<dbReference type="SUPFAM" id="SSF47384">
    <property type="entry name" value="Homodimeric domain of signal transducing histidine kinase"/>
    <property type="match status" value="1"/>
</dbReference>
<feature type="domain" description="PAC" evidence="12">
    <location>
        <begin position="1192"/>
        <end position="1244"/>
    </location>
</feature>
<dbReference type="InterPro" id="IPR035965">
    <property type="entry name" value="PAS-like_dom_sf"/>
</dbReference>
<dbReference type="PRINTS" id="PR00996">
    <property type="entry name" value="CHERMTFRASE"/>
</dbReference>
<keyword evidence="9" id="KW-0175">Coiled coil</keyword>
<feature type="coiled-coil region" evidence="9">
    <location>
        <begin position="642"/>
        <end position="711"/>
    </location>
</feature>
<dbReference type="Gene3D" id="3.30.450.20">
    <property type="entry name" value="PAS domain"/>
    <property type="match status" value="5"/>
</dbReference>
<dbReference type="InterPro" id="IPR036804">
    <property type="entry name" value="CheR_N_sf"/>
</dbReference>
<dbReference type="PROSITE" id="PS50123">
    <property type="entry name" value="CHER"/>
    <property type="match status" value="1"/>
</dbReference>
<dbReference type="InterPro" id="IPR000673">
    <property type="entry name" value="Sig_transdc_resp-reg_Me-estase"/>
</dbReference>
<feature type="domain" description="Histidine kinase" evidence="10">
    <location>
        <begin position="1379"/>
        <end position="1595"/>
    </location>
</feature>
<comment type="catalytic activity">
    <reaction evidence="2">
        <text>L-glutamyl-[protein] + S-adenosyl-L-methionine = [protein]-L-glutamate 5-O-methyl ester + S-adenosyl-L-homocysteine</text>
        <dbReference type="Rhea" id="RHEA:24452"/>
        <dbReference type="Rhea" id="RHEA-COMP:10208"/>
        <dbReference type="Rhea" id="RHEA-COMP:10311"/>
        <dbReference type="ChEBI" id="CHEBI:29973"/>
        <dbReference type="ChEBI" id="CHEBI:57856"/>
        <dbReference type="ChEBI" id="CHEBI:59789"/>
        <dbReference type="ChEBI" id="CHEBI:82795"/>
        <dbReference type="EC" id="2.1.1.80"/>
    </reaction>
</comment>
<dbReference type="InterPro" id="IPR003661">
    <property type="entry name" value="HisK_dim/P_dom"/>
</dbReference>
<dbReference type="GO" id="GO:0000155">
    <property type="term" value="F:phosphorelay sensor kinase activity"/>
    <property type="evidence" value="ECO:0007669"/>
    <property type="project" value="InterPro"/>
</dbReference>
<dbReference type="Gene3D" id="3.30.565.10">
    <property type="entry name" value="Histidine kinase-like ATPase, C-terminal domain"/>
    <property type="match status" value="1"/>
</dbReference>
<feature type="coiled-coil region" evidence="9">
    <location>
        <begin position="947"/>
        <end position="974"/>
    </location>
</feature>
<dbReference type="Pfam" id="PF02518">
    <property type="entry name" value="HATPase_c"/>
    <property type="match status" value="1"/>
</dbReference>
<dbReference type="Gene3D" id="3.40.50.180">
    <property type="entry name" value="Methylesterase CheB, C-terminal domain"/>
    <property type="match status" value="1"/>
</dbReference>
<evidence type="ECO:0000256" key="4">
    <source>
        <dbReference type="ARBA" id="ARBA00022603"/>
    </source>
</evidence>
<dbReference type="NCBIfam" id="TIGR00229">
    <property type="entry name" value="sensory_box"/>
    <property type="match status" value="3"/>
</dbReference>
<dbReference type="EMBL" id="QEAS01000014">
    <property type="protein sequence ID" value="PWG79521.1"/>
    <property type="molecule type" value="Genomic_DNA"/>
</dbReference>
<feature type="domain" description="CheR-type methyltransferase" evidence="14">
    <location>
        <begin position="196"/>
        <end position="448"/>
    </location>
</feature>
<sequence length="1600" mass="183473">MAEARLKHYVVAIGASAGGLEAIHEFFDNMPENSSLSFIIIQHLSPDYKSLLVELLSKHTHMKVFEAEHEMSLQKECVYVIPNRKLMTISRGKLLLEDKVQEKAPNTAIDTFLHSLAKDKRDKAIAVILSGTGTDGTRGIETIKSHGGMVIVQDPVTAKFDGMLNSAITSGNADFILPPEMMPEEIYNYIKETPVHLLQNGSVDDKLLDEIFTLIYRSKGYDFQYYKTPTILRRIGKRMGQRGVKHLDQYVEQLRNDEDEVRRLGKDFLIGVTRFFRDEQAFDCLYSEVLPSLVNSKEDGDWLKVWICACSTGEEAYSLAILIDQYLTQYKRDLEVKIFATDIDESSIEFAGKNIYPFAIEKDIKKEVLQSYFVKEAGGYSVIPRIRKQIVFARHNVIKDPPFIKNDLVSCRNMLIYMNSILQNKVLTTLHFSVQLGGYIFLGSSETISAIREGVDEINSKWKIYRKVGKNKAGPVDFHRQLEGRGLVQRALPISVKEPKKKKTGELTDEFASSIIDDFGFVCFLIDQNYEIKEALGNFNRFLSLPEKKLNLNILKMVSPELSVALNTAVRKCWKEEQKVFLKSVRIKGKEGDFFISISVKPPRLQDGKPYTMIVLGENAYSQPSSKEELPLAPSGDNMEYIADLEEELNETRVNLQLAIEGLETTNEELQSSNEELLSANEELQSSNEELQSLNEELHTLNTEHQLKIKELVDLNDDLDNYFRSTDIGQIFLDSNQRIRKFNSAAVRIVNLIESDVGRPISHISTNIQYENLLKDIQHVLTEGKNVEREIVLDNDNHCLVKILPYIRQDKRLDGVIITFVDISAVSRLNSIINGVFNSTLSAVMVFKAVRDRSGVIEDFVMLTCNNQGEKLFQATALEGKRLSSIPLIMQNGFFDRYVGVVESGRPLHTEIPSVEDSHKWYEAVAVKMMDGFVVTFTDISEKKAADQKLRKNYNELIAAREKLRNLNLILEDKVTERTRELSESEERFRLVSKATNDAIWDWNLVNNTVWWSDSFYTTFGYDQSNDERSFWLNKIHPDDRQAVEQGMYRAINNSEMQWSGEYRYLRADGTYAVVLDRGFVLHDEYGTPYRMLGAMLDITQQKEAERKEHEALLEIRKNEERFKFLANAMPQKVWTANPEGNVDYMNDVWLSYSGRTIEELLGWSWPKVVHPEDWPENKWLWLRSVQTGQDFEMERRLRRFDGEYRWHLSRAIALRDESGSIRMWVGTSTDIHEQKTVSEALKASEDYFRQLADQSPFMIWRIDSYGRCNYVNKQWTKLTGLTFDQSIDLGWKNAYHPDDAEREHKKFQLAFQQRTSYHSKFRLKTKSGDFKWVLAQSNPIAGKEFEGYIGSLTDITDQELAQQATRLLLQKKDEFMSIASHELKTPITSMKASLQIAERLVMKKSEIVQIQSFIEKANKQVDKLTSLVEDLLDVTKIQAGKLQFHTSVFNLSEVIRDCIDQISNANTKHHITLEGDADVLITADKHRLEQVVINFLSNAVKYSPEAAEIELRVESGKNQVKVSVTDFGIGIPEDKVNFVFDRFFRVQESSQKFSGLGLGLFISAEIIRRHGGEVGVRSREGEGSTFWFSIPVKQGNLNE</sequence>
<dbReference type="SMART" id="SM00138">
    <property type="entry name" value="MeTrc"/>
    <property type="match status" value="1"/>
</dbReference>
<dbReference type="SMART" id="SM00387">
    <property type="entry name" value="HATPase_c"/>
    <property type="match status" value="1"/>
</dbReference>
<dbReference type="InterPro" id="IPR035909">
    <property type="entry name" value="CheB_C"/>
</dbReference>
<feature type="active site" evidence="8">
    <location>
        <position position="16"/>
    </location>
</feature>
<proteinExistence type="predicted"/>
<evidence type="ECO:0000259" key="12">
    <source>
        <dbReference type="PROSITE" id="PS50113"/>
    </source>
</evidence>
<evidence type="ECO:0000256" key="3">
    <source>
        <dbReference type="ARBA" id="ARBA00022553"/>
    </source>
</evidence>
<feature type="domain" description="PAC" evidence="12">
    <location>
        <begin position="1059"/>
        <end position="1111"/>
    </location>
</feature>
<keyword evidence="5" id="KW-0808">Transferase</keyword>
<feature type="domain" description="PAS" evidence="11">
    <location>
        <begin position="1119"/>
        <end position="1174"/>
    </location>
</feature>
<dbReference type="InterPro" id="IPR005467">
    <property type="entry name" value="His_kinase_dom"/>
</dbReference>
<evidence type="ECO:0000259" key="13">
    <source>
        <dbReference type="PROSITE" id="PS50122"/>
    </source>
</evidence>
<dbReference type="InterPro" id="IPR029063">
    <property type="entry name" value="SAM-dependent_MTases_sf"/>
</dbReference>
<feature type="domain" description="PAS" evidence="11">
    <location>
        <begin position="985"/>
        <end position="1055"/>
    </location>
</feature>
<dbReference type="PROSITE" id="PS50113">
    <property type="entry name" value="PAC"/>
    <property type="match status" value="3"/>
</dbReference>
<evidence type="ECO:0000256" key="7">
    <source>
        <dbReference type="ARBA" id="ARBA00022777"/>
    </source>
</evidence>
<gene>
    <name evidence="15" type="ORF">DDR33_17160</name>
</gene>
<evidence type="ECO:0000256" key="5">
    <source>
        <dbReference type="ARBA" id="ARBA00022679"/>
    </source>
</evidence>
<evidence type="ECO:0000256" key="1">
    <source>
        <dbReference type="ARBA" id="ARBA00000085"/>
    </source>
</evidence>
<dbReference type="InterPro" id="IPR001610">
    <property type="entry name" value="PAC"/>
</dbReference>
<reference evidence="15 16" key="1">
    <citation type="submission" date="2018-04" db="EMBL/GenBank/DDBJ databases">
        <title>Pedobacter chongqingensis sp. nov., isolated from a rottenly hemp rope.</title>
        <authorList>
            <person name="Cai Y."/>
        </authorList>
    </citation>
    <scope>NUCLEOTIDE SEQUENCE [LARGE SCALE GENOMIC DNA]</scope>
    <source>
        <strain evidence="15 16">FJ4-8</strain>
    </source>
</reference>
<dbReference type="Gene3D" id="1.10.155.10">
    <property type="entry name" value="Chemotaxis receptor methyltransferase CheR, N-terminal domain"/>
    <property type="match status" value="1"/>
</dbReference>
<keyword evidence="8" id="KW-0145">Chemotaxis</keyword>
<dbReference type="InterPro" id="IPR036890">
    <property type="entry name" value="HATPase_C_sf"/>
</dbReference>
<comment type="catalytic activity">
    <reaction evidence="1">
        <text>ATP + protein L-histidine = ADP + protein N-phospho-L-histidine.</text>
        <dbReference type="EC" id="2.7.13.3"/>
    </reaction>
</comment>
<dbReference type="FunFam" id="3.30.565.10:FF:000006">
    <property type="entry name" value="Sensor histidine kinase WalK"/>
    <property type="match status" value="1"/>
</dbReference>
<dbReference type="Pfam" id="PF13596">
    <property type="entry name" value="PAS_10"/>
    <property type="match status" value="1"/>
</dbReference>
<accession>A0A2U2PDN9</accession>
<dbReference type="PROSITE" id="PS50109">
    <property type="entry name" value="HIS_KIN"/>
    <property type="match status" value="1"/>
</dbReference>
<dbReference type="SUPFAM" id="SSF55874">
    <property type="entry name" value="ATPase domain of HSP90 chaperone/DNA topoisomerase II/histidine kinase"/>
    <property type="match status" value="1"/>
</dbReference>
<keyword evidence="4" id="KW-0489">Methyltransferase</keyword>
<keyword evidence="7" id="KW-0418">Kinase</keyword>
<evidence type="ECO:0000259" key="10">
    <source>
        <dbReference type="PROSITE" id="PS50109"/>
    </source>
</evidence>
<dbReference type="PROSITE" id="PS50122">
    <property type="entry name" value="CHEB"/>
    <property type="match status" value="1"/>
</dbReference>
<evidence type="ECO:0000313" key="16">
    <source>
        <dbReference type="Proteomes" id="UP000245647"/>
    </source>
</evidence>
<dbReference type="Proteomes" id="UP000245647">
    <property type="component" value="Unassembled WGS sequence"/>
</dbReference>
<dbReference type="Gene3D" id="1.10.287.130">
    <property type="match status" value="1"/>
</dbReference>
<name>A0A2U2PDN9_9SPHI</name>
<dbReference type="CDD" id="cd16434">
    <property type="entry name" value="CheB-CheR_fusion"/>
    <property type="match status" value="1"/>
</dbReference>
<dbReference type="InterPro" id="IPR036097">
    <property type="entry name" value="HisK_dim/P_sf"/>
</dbReference>
<dbReference type="Pfam" id="PF08447">
    <property type="entry name" value="PAS_3"/>
    <property type="match status" value="3"/>
</dbReference>
<dbReference type="InterPro" id="IPR022642">
    <property type="entry name" value="CheR_C"/>
</dbReference>
<dbReference type="PROSITE" id="PS50112">
    <property type="entry name" value="PAS"/>
    <property type="match status" value="3"/>
</dbReference>
<dbReference type="CDD" id="cd00130">
    <property type="entry name" value="PAS"/>
    <property type="match status" value="3"/>
</dbReference>
<evidence type="ECO:0000256" key="9">
    <source>
        <dbReference type="SAM" id="Coils"/>
    </source>
</evidence>
<protein>
    <submittedName>
        <fullName evidence="15">Chemotaxis protein</fullName>
    </submittedName>
</protein>
<dbReference type="GO" id="GO:0032259">
    <property type="term" value="P:methylation"/>
    <property type="evidence" value="ECO:0007669"/>
    <property type="project" value="UniProtKB-KW"/>
</dbReference>
<dbReference type="SUPFAM" id="SSF53335">
    <property type="entry name" value="S-adenosyl-L-methionine-dependent methyltransferases"/>
    <property type="match status" value="1"/>
</dbReference>
<dbReference type="InterPro" id="IPR000700">
    <property type="entry name" value="PAS-assoc_C"/>
</dbReference>
<keyword evidence="8" id="KW-0378">Hydrolase</keyword>
<dbReference type="GO" id="GO:0005737">
    <property type="term" value="C:cytoplasm"/>
    <property type="evidence" value="ECO:0007669"/>
    <property type="project" value="InterPro"/>
</dbReference>
<dbReference type="SMART" id="SM00091">
    <property type="entry name" value="PAS"/>
    <property type="match status" value="4"/>
</dbReference>
<feature type="active site" evidence="8">
    <location>
        <position position="135"/>
    </location>
</feature>
<dbReference type="Pfam" id="PF01339">
    <property type="entry name" value="CheB_methylest"/>
    <property type="match status" value="1"/>
</dbReference>
<dbReference type="SMART" id="SM00388">
    <property type="entry name" value="HisKA"/>
    <property type="match status" value="1"/>
</dbReference>
<feature type="domain" description="PAC" evidence="12">
    <location>
        <begin position="1318"/>
        <end position="1368"/>
    </location>
</feature>
<dbReference type="InterPro" id="IPR013655">
    <property type="entry name" value="PAS_fold_3"/>
</dbReference>
<dbReference type="GO" id="GO:0000156">
    <property type="term" value="F:phosphorelay response regulator activity"/>
    <property type="evidence" value="ECO:0007669"/>
    <property type="project" value="InterPro"/>
</dbReference>
<dbReference type="InterPro" id="IPR050903">
    <property type="entry name" value="Bact_Chemotaxis_MeTrfase"/>
</dbReference>
<evidence type="ECO:0000256" key="2">
    <source>
        <dbReference type="ARBA" id="ARBA00001541"/>
    </source>
</evidence>
<dbReference type="CDD" id="cd00082">
    <property type="entry name" value="HisKA"/>
    <property type="match status" value="1"/>
</dbReference>